<dbReference type="InterPro" id="IPR000644">
    <property type="entry name" value="CBS_dom"/>
</dbReference>
<evidence type="ECO:0000313" key="4">
    <source>
        <dbReference type="EMBL" id="MDN0074421.1"/>
    </source>
</evidence>
<dbReference type="PANTHER" id="PTHR33741">
    <property type="entry name" value="TRANSMEMBRANE PROTEIN DDB_G0269096-RELATED"/>
    <property type="match status" value="1"/>
</dbReference>
<dbReference type="RefSeq" id="WP_289828991.1">
    <property type="nucleotide sequence ID" value="NZ_JAUEDK010000007.1"/>
</dbReference>
<dbReference type="Pfam" id="PF00571">
    <property type="entry name" value="CBS"/>
    <property type="match status" value="2"/>
</dbReference>
<dbReference type="PANTHER" id="PTHR33741:SF5">
    <property type="entry name" value="TRANSMEMBRANE PROTEIN DDB_G0269096-RELATED"/>
    <property type="match status" value="1"/>
</dbReference>
<evidence type="ECO:0000313" key="5">
    <source>
        <dbReference type="Proteomes" id="UP001168540"/>
    </source>
</evidence>
<dbReference type="InterPro" id="IPR046342">
    <property type="entry name" value="CBS_dom_sf"/>
</dbReference>
<dbReference type="PROSITE" id="PS51371">
    <property type="entry name" value="CBS"/>
    <property type="match status" value="2"/>
</dbReference>
<accession>A0ABT7XKV1</accession>
<keyword evidence="2" id="KW-0812">Transmembrane</keyword>
<dbReference type="Pfam" id="PF04982">
    <property type="entry name" value="TM_HPP"/>
    <property type="match status" value="1"/>
</dbReference>
<dbReference type="InterPro" id="IPR007065">
    <property type="entry name" value="HPP"/>
</dbReference>
<feature type="domain" description="CBS" evidence="3">
    <location>
        <begin position="322"/>
        <end position="378"/>
    </location>
</feature>
<keyword evidence="5" id="KW-1185">Reference proteome</keyword>
<comment type="caution">
    <text evidence="4">The sequence shown here is derived from an EMBL/GenBank/DDBJ whole genome shotgun (WGS) entry which is preliminary data.</text>
</comment>
<feature type="transmembrane region" description="Helical" evidence="2">
    <location>
        <begin position="50"/>
        <end position="69"/>
    </location>
</feature>
<sequence length="379" mass="40004">MSSLLQLFAWRRWWPEPMALSPAQKIKAGLAALLAIGVSAAVTHWTVGNAPWLAASMGAASVILFVLPASPLAQPWSFVGGHLVSAAIGVACAKLIGVPVLACACAVGFSIMAMTFLRCLHPPAGSIALMGVIGGPAIKALGFAFVVSPVLFNSLLMLGMALILNNLWLRHPYPRPLPVANPHQVADAPPLARLGVQADDLDAALAHYGELLDVGRDDLAGVLALAQRYAAARAHHGLTCADIMSRDLVTVAPDSSLQEAWRKLRRHRVRALPVVDAEHRVLGVLALVDFLKRLDGRPEGLRSRLMKRFGQRGRASEVGAVMTSPVVCVAATQPIVDVVPLLSDHGLHHLPVLDDAGRLVGLVTQSDLIAALYSGVAAA</sequence>
<dbReference type="SUPFAM" id="SSF54631">
    <property type="entry name" value="CBS-domain pair"/>
    <property type="match status" value="1"/>
</dbReference>
<keyword evidence="2" id="KW-1133">Transmembrane helix</keyword>
<keyword evidence="1" id="KW-0129">CBS domain</keyword>
<reference evidence="4" key="1">
    <citation type="submission" date="2023-06" db="EMBL/GenBank/DDBJ databases">
        <authorList>
            <person name="Zhang S."/>
        </authorList>
    </citation>
    <scope>NUCLEOTIDE SEQUENCE</scope>
    <source>
        <strain evidence="4">SG2303</strain>
    </source>
</reference>
<organism evidence="4 5">
    <name type="scientific">Crenobacter oryzisoli</name>
    <dbReference type="NCBI Taxonomy" id="3056844"/>
    <lineage>
        <taxon>Bacteria</taxon>
        <taxon>Pseudomonadati</taxon>
        <taxon>Pseudomonadota</taxon>
        <taxon>Betaproteobacteria</taxon>
        <taxon>Neisseriales</taxon>
        <taxon>Neisseriaceae</taxon>
        <taxon>Crenobacter</taxon>
    </lineage>
</organism>
<gene>
    <name evidence="4" type="ORF">QU481_05870</name>
</gene>
<name>A0ABT7XKV1_9NEIS</name>
<evidence type="ECO:0000256" key="1">
    <source>
        <dbReference type="PROSITE-ProRule" id="PRU00703"/>
    </source>
</evidence>
<proteinExistence type="predicted"/>
<dbReference type="CDD" id="cd04600">
    <property type="entry name" value="CBS_pair_HPP_assoc"/>
    <property type="match status" value="1"/>
</dbReference>
<keyword evidence="2" id="KW-0472">Membrane</keyword>
<dbReference type="Proteomes" id="UP001168540">
    <property type="component" value="Unassembled WGS sequence"/>
</dbReference>
<evidence type="ECO:0000256" key="2">
    <source>
        <dbReference type="SAM" id="Phobius"/>
    </source>
</evidence>
<protein>
    <submittedName>
        <fullName evidence="4">HPP family protein</fullName>
    </submittedName>
</protein>
<dbReference type="Gene3D" id="3.10.580.10">
    <property type="entry name" value="CBS-domain"/>
    <property type="match status" value="1"/>
</dbReference>
<dbReference type="EMBL" id="JAUEDK010000007">
    <property type="protein sequence ID" value="MDN0074421.1"/>
    <property type="molecule type" value="Genomic_DNA"/>
</dbReference>
<feature type="domain" description="CBS" evidence="3">
    <location>
        <begin position="244"/>
        <end position="301"/>
    </location>
</feature>
<evidence type="ECO:0000259" key="3">
    <source>
        <dbReference type="PROSITE" id="PS51371"/>
    </source>
</evidence>
<dbReference type="InterPro" id="IPR058581">
    <property type="entry name" value="TM_HPP"/>
</dbReference>
<dbReference type="SMART" id="SM00116">
    <property type="entry name" value="CBS"/>
    <property type="match status" value="2"/>
</dbReference>
<feature type="transmembrane region" description="Helical" evidence="2">
    <location>
        <begin position="151"/>
        <end position="169"/>
    </location>
</feature>
<feature type="transmembrane region" description="Helical" evidence="2">
    <location>
        <begin position="127"/>
        <end position="145"/>
    </location>
</feature>